<dbReference type="EMBL" id="CP007142">
    <property type="protein sequence ID" value="AJQ95722.1"/>
    <property type="molecule type" value="Genomic_DNA"/>
</dbReference>
<proteinExistence type="predicted"/>
<dbReference type="Pfam" id="PF02830">
    <property type="entry name" value="V4R"/>
    <property type="match status" value="1"/>
</dbReference>
<dbReference type="PRINTS" id="PR01590">
    <property type="entry name" value="HTHFIS"/>
</dbReference>
<evidence type="ECO:0000313" key="9">
    <source>
        <dbReference type="Proteomes" id="UP000032266"/>
    </source>
</evidence>
<dbReference type="STRING" id="1445510.YC6258_03686"/>
<dbReference type="SUPFAM" id="SSF52540">
    <property type="entry name" value="P-loop containing nucleoside triphosphate hydrolases"/>
    <property type="match status" value="1"/>
</dbReference>
<dbReference type="HOGENOM" id="CLU_000445_119_2_6"/>
<keyword evidence="4" id="KW-0238">DNA-binding</keyword>
<sequence length="595" mass="66048">MDYPDRISLASMSRQSESAADNKDSRNLNIQQQLQQTPTLDDLTECLSFSPGDGRIWLNDQRMQLIHTSSFGVLRREMIEAFGMQRARGIMTRTGYASGARDAELMRKRWPGAELTSVLIAGTQLHALEGAVQVETLSVDVDTKKGHYEGEFLWHHCTEDEEHVAAYGIGSEPACWWELGYAMGYVSGLVGSLVIFREVECRAMGHSVCRIIGKTAKHWGNIDEDMAYLNASSPQMATETKPDQEIYLPTDPPHEPAMNDVQMIGASAAFTAASHSLKKVAPTQATVLLSGESGVGKELFATMLHRMSSRNHQPFVAFNCAAIPENLIEAELFGVEKGAYTGAIQQRAGRFERADGGTLFLDEIATLSLEGQSKLLRALQEKEIERVGSSKAIKVDVRVVAATNVDLREAVERGEFRGDLFYRLNVFPILLPPLRERRDDLPLLINHFFHHYCRQHGRTLSGITQKATQALLHYDFPGNIRELQNIIERGVIDADDENPVDLHNLFRNEPIPKSVLYSVNSGGALSNTIRNTPEKSEPSFSSLFTGKEPISIDVLEQKILQEAVKTAGGNLAEAARRVGLTRAQLAYRLKKTDKT</sequence>
<dbReference type="InterPro" id="IPR003593">
    <property type="entry name" value="AAA+_ATPase"/>
</dbReference>
<evidence type="ECO:0000256" key="3">
    <source>
        <dbReference type="ARBA" id="ARBA00023015"/>
    </source>
</evidence>
<dbReference type="InterPro" id="IPR025662">
    <property type="entry name" value="Sigma_54_int_dom_ATP-bd_1"/>
</dbReference>
<dbReference type="CDD" id="cd00009">
    <property type="entry name" value="AAA"/>
    <property type="match status" value="1"/>
</dbReference>
<evidence type="ECO:0000256" key="1">
    <source>
        <dbReference type="ARBA" id="ARBA00022741"/>
    </source>
</evidence>
<dbReference type="AlphaFoldDB" id="A0A0C5VLY7"/>
<keyword evidence="5" id="KW-0804">Transcription</keyword>
<evidence type="ECO:0000313" key="8">
    <source>
        <dbReference type="EMBL" id="AJQ95722.1"/>
    </source>
</evidence>
<dbReference type="InterPro" id="IPR058031">
    <property type="entry name" value="AAA_lid_NorR"/>
</dbReference>
<gene>
    <name evidence="8" type="ORF">YC6258_03686</name>
</gene>
<protein>
    <submittedName>
        <fullName evidence="8">Transcriptional regulator containing GAF, AAA-type ATPase, and DNA binding domain</fullName>
    </submittedName>
</protein>
<keyword evidence="2" id="KW-0067">ATP-binding</keyword>
<dbReference type="InterPro" id="IPR002078">
    <property type="entry name" value="Sigma_54_int"/>
</dbReference>
<evidence type="ECO:0000256" key="2">
    <source>
        <dbReference type="ARBA" id="ARBA00022840"/>
    </source>
</evidence>
<dbReference type="PATRIC" id="fig|1445510.3.peg.3659"/>
<dbReference type="GO" id="GO:0006355">
    <property type="term" value="P:regulation of DNA-templated transcription"/>
    <property type="evidence" value="ECO:0007669"/>
    <property type="project" value="InterPro"/>
</dbReference>
<evidence type="ECO:0000256" key="6">
    <source>
        <dbReference type="SAM" id="MobiDB-lite"/>
    </source>
</evidence>
<dbReference type="Pfam" id="PF25601">
    <property type="entry name" value="AAA_lid_14"/>
    <property type="match status" value="1"/>
</dbReference>
<dbReference type="PANTHER" id="PTHR32071">
    <property type="entry name" value="TRANSCRIPTIONAL REGULATORY PROTEIN"/>
    <property type="match status" value="1"/>
</dbReference>
<dbReference type="SMART" id="SM00989">
    <property type="entry name" value="V4R"/>
    <property type="match status" value="1"/>
</dbReference>
<dbReference type="PROSITE" id="PS50045">
    <property type="entry name" value="SIGMA54_INTERACT_4"/>
    <property type="match status" value="1"/>
</dbReference>
<dbReference type="PROSITE" id="PS00676">
    <property type="entry name" value="SIGMA54_INTERACT_2"/>
    <property type="match status" value="1"/>
</dbReference>
<dbReference type="GO" id="GO:0043565">
    <property type="term" value="F:sequence-specific DNA binding"/>
    <property type="evidence" value="ECO:0007669"/>
    <property type="project" value="InterPro"/>
</dbReference>
<dbReference type="Gene3D" id="3.40.50.300">
    <property type="entry name" value="P-loop containing nucleotide triphosphate hydrolases"/>
    <property type="match status" value="1"/>
</dbReference>
<evidence type="ECO:0000256" key="5">
    <source>
        <dbReference type="ARBA" id="ARBA00023163"/>
    </source>
</evidence>
<dbReference type="InterPro" id="IPR025943">
    <property type="entry name" value="Sigma_54_int_dom_ATP-bd_2"/>
</dbReference>
<dbReference type="RefSeq" id="WP_044617930.1">
    <property type="nucleotide sequence ID" value="NZ_CP007142.1"/>
</dbReference>
<feature type="region of interest" description="Disordered" evidence="6">
    <location>
        <begin position="1"/>
        <end position="25"/>
    </location>
</feature>
<dbReference type="SUPFAM" id="SSF46689">
    <property type="entry name" value="Homeodomain-like"/>
    <property type="match status" value="1"/>
</dbReference>
<feature type="compositionally biased region" description="Polar residues" evidence="6">
    <location>
        <begin position="10"/>
        <end position="19"/>
    </location>
</feature>
<dbReference type="SUPFAM" id="SSF111126">
    <property type="entry name" value="Ligand-binding domain in the NO signalling and Golgi transport"/>
    <property type="match status" value="1"/>
</dbReference>
<dbReference type="Proteomes" id="UP000032266">
    <property type="component" value="Chromosome"/>
</dbReference>
<dbReference type="InterPro" id="IPR009057">
    <property type="entry name" value="Homeodomain-like_sf"/>
</dbReference>
<accession>A0A0C5VLY7</accession>
<dbReference type="PANTHER" id="PTHR32071:SF117">
    <property type="entry name" value="PTS-DEPENDENT DIHYDROXYACETONE KINASE OPERON REGULATORY PROTEIN-RELATED"/>
    <property type="match status" value="1"/>
</dbReference>
<dbReference type="OrthoDB" id="9804019at2"/>
<name>A0A0C5VLY7_9GAMM</name>
<dbReference type="InterPro" id="IPR004096">
    <property type="entry name" value="V4R"/>
</dbReference>
<dbReference type="InterPro" id="IPR027417">
    <property type="entry name" value="P-loop_NTPase"/>
</dbReference>
<feature type="domain" description="Sigma-54 factor interaction" evidence="7">
    <location>
        <begin position="263"/>
        <end position="492"/>
    </location>
</feature>
<dbReference type="Pfam" id="PF00158">
    <property type="entry name" value="Sigma54_activat"/>
    <property type="match status" value="1"/>
</dbReference>
<dbReference type="KEGG" id="gsn:YC6258_03686"/>
<dbReference type="InterPro" id="IPR024096">
    <property type="entry name" value="NO_sig/Golgi_transp_ligand-bd"/>
</dbReference>
<dbReference type="Pfam" id="PF06505">
    <property type="entry name" value="XylR_N"/>
    <property type="match status" value="1"/>
</dbReference>
<dbReference type="PROSITE" id="PS00688">
    <property type="entry name" value="SIGMA54_INTERACT_3"/>
    <property type="match status" value="1"/>
</dbReference>
<dbReference type="InterPro" id="IPR025944">
    <property type="entry name" value="Sigma_54_int_dom_CS"/>
</dbReference>
<dbReference type="SMART" id="SM00382">
    <property type="entry name" value="AAA"/>
    <property type="match status" value="1"/>
</dbReference>
<keyword evidence="9" id="KW-1185">Reference proteome</keyword>
<dbReference type="PROSITE" id="PS00675">
    <property type="entry name" value="SIGMA54_INTERACT_1"/>
    <property type="match status" value="1"/>
</dbReference>
<evidence type="ECO:0000256" key="4">
    <source>
        <dbReference type="ARBA" id="ARBA00023125"/>
    </source>
</evidence>
<dbReference type="Gene3D" id="1.10.10.60">
    <property type="entry name" value="Homeodomain-like"/>
    <property type="match status" value="1"/>
</dbReference>
<dbReference type="Gene3D" id="3.30.1380.20">
    <property type="entry name" value="Trafficking protein particle complex subunit 3"/>
    <property type="match status" value="1"/>
</dbReference>
<dbReference type="InterPro" id="IPR010523">
    <property type="entry name" value="XylR_N"/>
</dbReference>
<reference evidence="8 9" key="1">
    <citation type="submission" date="2014-01" db="EMBL/GenBank/DDBJ databases">
        <title>Full genme sequencing of cellulolytic bacterium Gynuella sunshinyii YC6258T gen. nov., sp. nov.</title>
        <authorList>
            <person name="Khan H."/>
            <person name="Chung E.J."/>
            <person name="Chung Y.R."/>
        </authorList>
    </citation>
    <scope>NUCLEOTIDE SEQUENCE [LARGE SCALE GENOMIC DNA]</scope>
    <source>
        <strain evidence="8 9">YC6258</strain>
    </source>
</reference>
<keyword evidence="3" id="KW-0805">Transcription regulation</keyword>
<dbReference type="GO" id="GO:0005524">
    <property type="term" value="F:ATP binding"/>
    <property type="evidence" value="ECO:0007669"/>
    <property type="project" value="UniProtKB-KW"/>
</dbReference>
<dbReference type="Gene3D" id="1.10.8.60">
    <property type="match status" value="1"/>
</dbReference>
<dbReference type="Pfam" id="PF02954">
    <property type="entry name" value="HTH_8"/>
    <property type="match status" value="1"/>
</dbReference>
<organism evidence="8 9">
    <name type="scientific">Gynuella sunshinyii YC6258</name>
    <dbReference type="NCBI Taxonomy" id="1445510"/>
    <lineage>
        <taxon>Bacteria</taxon>
        <taxon>Pseudomonadati</taxon>
        <taxon>Pseudomonadota</taxon>
        <taxon>Gammaproteobacteria</taxon>
        <taxon>Oceanospirillales</taxon>
        <taxon>Saccharospirillaceae</taxon>
        <taxon>Gynuella</taxon>
    </lineage>
</organism>
<dbReference type="InterPro" id="IPR002197">
    <property type="entry name" value="HTH_Fis"/>
</dbReference>
<evidence type="ECO:0000259" key="7">
    <source>
        <dbReference type="PROSITE" id="PS50045"/>
    </source>
</evidence>
<dbReference type="FunFam" id="3.40.50.300:FF:000006">
    <property type="entry name" value="DNA-binding transcriptional regulator NtrC"/>
    <property type="match status" value="1"/>
</dbReference>
<keyword evidence="1" id="KW-0547">Nucleotide-binding</keyword>